<keyword evidence="8" id="KW-0460">Magnesium</keyword>
<accession>A0A3B0TZZ1</accession>
<gene>
    <name evidence="11" type="ORF">MNBD_ALPHA09-244</name>
</gene>
<feature type="non-terminal residue" evidence="11">
    <location>
        <position position="297"/>
    </location>
</feature>
<dbReference type="PANTHER" id="PTHR43344:SF2">
    <property type="entry name" value="PHOSPHOSERINE PHOSPHATASE"/>
    <property type="match status" value="1"/>
</dbReference>
<evidence type="ECO:0000256" key="7">
    <source>
        <dbReference type="ARBA" id="ARBA00022801"/>
    </source>
</evidence>
<dbReference type="InterPro" id="IPR036412">
    <property type="entry name" value="HAD-like_sf"/>
</dbReference>
<dbReference type="UniPathway" id="UPA00135">
    <property type="reaction ID" value="UER00198"/>
</dbReference>
<evidence type="ECO:0000256" key="1">
    <source>
        <dbReference type="ARBA" id="ARBA00001946"/>
    </source>
</evidence>
<evidence type="ECO:0000256" key="2">
    <source>
        <dbReference type="ARBA" id="ARBA00005135"/>
    </source>
</evidence>
<dbReference type="EMBL" id="UOEM01000051">
    <property type="protein sequence ID" value="VAW12686.1"/>
    <property type="molecule type" value="Genomic_DNA"/>
</dbReference>
<evidence type="ECO:0000256" key="3">
    <source>
        <dbReference type="ARBA" id="ARBA00009184"/>
    </source>
</evidence>
<dbReference type="Pfam" id="PF12710">
    <property type="entry name" value="HAD"/>
    <property type="match status" value="1"/>
</dbReference>
<dbReference type="Gene3D" id="3.40.50.1000">
    <property type="entry name" value="HAD superfamily/HAD-like"/>
    <property type="match status" value="1"/>
</dbReference>
<protein>
    <recommendedName>
        <fullName evidence="4">phosphoserine phosphatase</fullName>
        <ecNumber evidence="4">3.1.3.3</ecNumber>
    </recommendedName>
    <alternativeName>
        <fullName evidence="10">O-phosphoserine phosphohydrolase</fullName>
    </alternativeName>
</protein>
<dbReference type="InterPro" id="IPR004469">
    <property type="entry name" value="PSP"/>
</dbReference>
<comment type="pathway">
    <text evidence="2">Amino-acid biosynthesis; L-serine biosynthesis; L-serine from 3-phospho-D-glycerate: step 3/3.</text>
</comment>
<organism evidence="11">
    <name type="scientific">hydrothermal vent metagenome</name>
    <dbReference type="NCBI Taxonomy" id="652676"/>
    <lineage>
        <taxon>unclassified sequences</taxon>
        <taxon>metagenomes</taxon>
        <taxon>ecological metagenomes</taxon>
    </lineage>
</organism>
<dbReference type="SUPFAM" id="SSF56784">
    <property type="entry name" value="HAD-like"/>
    <property type="match status" value="1"/>
</dbReference>
<evidence type="ECO:0000256" key="10">
    <source>
        <dbReference type="ARBA" id="ARBA00031693"/>
    </source>
</evidence>
<dbReference type="AlphaFoldDB" id="A0A3B0TZZ1"/>
<evidence type="ECO:0000256" key="8">
    <source>
        <dbReference type="ARBA" id="ARBA00022842"/>
    </source>
</evidence>
<dbReference type="GO" id="GO:0006564">
    <property type="term" value="P:L-serine biosynthetic process"/>
    <property type="evidence" value="ECO:0007669"/>
    <property type="project" value="UniProtKB-KW"/>
</dbReference>
<keyword evidence="6" id="KW-0479">Metal-binding</keyword>
<comment type="similarity">
    <text evidence="3">Belongs to the HAD-like hydrolase superfamily. SerB family.</text>
</comment>
<dbReference type="SFLD" id="SFLDS00003">
    <property type="entry name" value="Haloacid_Dehalogenase"/>
    <property type="match status" value="1"/>
</dbReference>
<keyword evidence="9" id="KW-0718">Serine biosynthesis</keyword>
<dbReference type="SFLD" id="SFLDF00029">
    <property type="entry name" value="phosphoserine_phosphatase"/>
    <property type="match status" value="1"/>
</dbReference>
<name>A0A3B0TZZ1_9ZZZZ</name>
<dbReference type="PANTHER" id="PTHR43344">
    <property type="entry name" value="PHOSPHOSERINE PHOSPHATASE"/>
    <property type="match status" value="1"/>
</dbReference>
<reference evidence="11" key="1">
    <citation type="submission" date="2018-06" db="EMBL/GenBank/DDBJ databases">
        <authorList>
            <person name="Zhirakovskaya E."/>
        </authorList>
    </citation>
    <scope>NUCLEOTIDE SEQUENCE</scope>
</reference>
<evidence type="ECO:0000256" key="5">
    <source>
        <dbReference type="ARBA" id="ARBA00022605"/>
    </source>
</evidence>
<proteinExistence type="inferred from homology"/>
<dbReference type="InterPro" id="IPR023214">
    <property type="entry name" value="HAD_sf"/>
</dbReference>
<comment type="cofactor">
    <cofactor evidence="1">
        <name>Mg(2+)</name>
        <dbReference type="ChEBI" id="CHEBI:18420"/>
    </cofactor>
</comment>
<dbReference type="SFLD" id="SFLDG01137">
    <property type="entry name" value="C1.6.1:_Phosphoserine_Phosphat"/>
    <property type="match status" value="1"/>
</dbReference>
<dbReference type="GO" id="GO:0000287">
    <property type="term" value="F:magnesium ion binding"/>
    <property type="evidence" value="ECO:0007669"/>
    <property type="project" value="TreeGrafter"/>
</dbReference>
<sequence>MTSYVITVIGDAEARPLEHNHVERLRQHLDAGGQDVWLAENEACDVFFGSQLCASELTKKARSALSGTRIDAVCMPVAGRQKKILISDMDSTVIDQECIDEMGDAYGVGQQIKDITSAAVGGQMGFSETLRQRTALMKGLEQALLENVYAERISLKPGARTLVQTMRRHGAYCILVSGGFSFFVRRIAERLGFHDHEANELIFKDRKLTGQVREPILGRTAKLQTLHRLCEQNNLRARDVLAVGDGANDIKMIEAAGLGVAFHGAQALRQTANACIDYGNLETLLYVQGFRKSQFVT</sequence>
<dbReference type="InterPro" id="IPR050582">
    <property type="entry name" value="HAD-like_SerB"/>
</dbReference>
<dbReference type="NCBIfam" id="TIGR01488">
    <property type="entry name" value="HAD-SF-IB"/>
    <property type="match status" value="1"/>
</dbReference>
<evidence type="ECO:0000256" key="6">
    <source>
        <dbReference type="ARBA" id="ARBA00022723"/>
    </source>
</evidence>
<dbReference type="GO" id="GO:0036424">
    <property type="term" value="F:L-phosphoserine phosphatase activity"/>
    <property type="evidence" value="ECO:0007669"/>
    <property type="project" value="InterPro"/>
</dbReference>
<evidence type="ECO:0000313" key="11">
    <source>
        <dbReference type="EMBL" id="VAW12686.1"/>
    </source>
</evidence>
<dbReference type="EC" id="3.1.3.3" evidence="4"/>
<evidence type="ECO:0000256" key="4">
    <source>
        <dbReference type="ARBA" id="ARBA00012640"/>
    </source>
</evidence>
<evidence type="ECO:0000256" key="9">
    <source>
        <dbReference type="ARBA" id="ARBA00023299"/>
    </source>
</evidence>
<dbReference type="NCBIfam" id="TIGR00338">
    <property type="entry name" value="serB"/>
    <property type="match status" value="1"/>
</dbReference>
<dbReference type="SFLD" id="SFLDG01136">
    <property type="entry name" value="C1.6:_Phosphoserine_Phosphatas"/>
    <property type="match status" value="1"/>
</dbReference>
<keyword evidence="5" id="KW-0028">Amino-acid biosynthesis</keyword>
<keyword evidence="7 11" id="KW-0378">Hydrolase</keyword>
<dbReference type="GO" id="GO:0005737">
    <property type="term" value="C:cytoplasm"/>
    <property type="evidence" value="ECO:0007669"/>
    <property type="project" value="TreeGrafter"/>
</dbReference>